<evidence type="ECO:0000256" key="7">
    <source>
        <dbReference type="SAM" id="MobiDB-lite"/>
    </source>
</evidence>
<evidence type="ECO:0000256" key="2">
    <source>
        <dbReference type="ARBA" id="ARBA00008664"/>
    </source>
</evidence>
<comment type="catalytic activity">
    <reaction evidence="1">
        <text>a 1,2-diacyl-sn-glycero-3-phosphocholine + H2O = a 1,2-diacyl-sn-glycero-3-phosphate + choline + H(+)</text>
        <dbReference type="Rhea" id="RHEA:14445"/>
        <dbReference type="ChEBI" id="CHEBI:15354"/>
        <dbReference type="ChEBI" id="CHEBI:15377"/>
        <dbReference type="ChEBI" id="CHEBI:15378"/>
        <dbReference type="ChEBI" id="CHEBI:57643"/>
        <dbReference type="ChEBI" id="CHEBI:58608"/>
        <dbReference type="EC" id="3.1.4.4"/>
    </reaction>
</comment>
<dbReference type="SMART" id="SM00155">
    <property type="entry name" value="PLDc"/>
    <property type="match status" value="2"/>
</dbReference>
<keyword evidence="6" id="KW-0443">Lipid metabolism</keyword>
<dbReference type="Proteomes" id="UP000197025">
    <property type="component" value="Unassembled WGS sequence"/>
</dbReference>
<dbReference type="GO" id="GO:0016891">
    <property type="term" value="F:RNA endonuclease activity producing 5'-phosphomonoesters, hydrolytic mechanism"/>
    <property type="evidence" value="ECO:0007669"/>
    <property type="project" value="TreeGrafter"/>
</dbReference>
<dbReference type="GO" id="GO:0004630">
    <property type="term" value="F:phospholipase D activity"/>
    <property type="evidence" value="ECO:0007669"/>
    <property type="project" value="UniProtKB-EC"/>
</dbReference>
<evidence type="ECO:0000256" key="3">
    <source>
        <dbReference type="ARBA" id="ARBA00012027"/>
    </source>
</evidence>
<proteinExistence type="inferred from homology"/>
<evidence type="ECO:0000259" key="8">
    <source>
        <dbReference type="PROSITE" id="PS50035"/>
    </source>
</evidence>
<dbReference type="PROSITE" id="PS51841">
    <property type="entry name" value="LTD"/>
    <property type="match status" value="2"/>
</dbReference>
<feature type="domain" description="LTD" evidence="9">
    <location>
        <begin position="638"/>
        <end position="776"/>
    </location>
</feature>
<dbReference type="InterPro" id="IPR036415">
    <property type="entry name" value="Lamin_tail_dom_sf"/>
</dbReference>
<evidence type="ECO:0000313" key="11">
    <source>
        <dbReference type="Proteomes" id="UP000197025"/>
    </source>
</evidence>
<dbReference type="RefSeq" id="WP_159461621.1">
    <property type="nucleotide sequence ID" value="NZ_FYEK01000027.1"/>
</dbReference>
<keyword evidence="4" id="KW-0378">Hydrolase</keyword>
<dbReference type="EC" id="3.1.4.4" evidence="3"/>
<dbReference type="OrthoDB" id="9801679at2"/>
<feature type="domain" description="LTD" evidence="9">
    <location>
        <begin position="27"/>
        <end position="159"/>
    </location>
</feature>
<dbReference type="Gene3D" id="3.30.870.10">
    <property type="entry name" value="Endonuclease Chain A"/>
    <property type="match status" value="2"/>
</dbReference>
<gene>
    <name evidence="10" type="ORF">SAMN02746019_00008480</name>
</gene>
<reference evidence="11" key="1">
    <citation type="submission" date="2017-06" db="EMBL/GenBank/DDBJ databases">
        <authorList>
            <person name="Varghese N."/>
            <person name="Submissions S."/>
        </authorList>
    </citation>
    <scope>NUCLEOTIDE SEQUENCE [LARGE SCALE GENOMIC DNA]</scope>
    <source>
        <strain evidence="11">JAD2</strain>
    </source>
</reference>
<dbReference type="SUPFAM" id="SSF56024">
    <property type="entry name" value="Phospholipase D/nuclease"/>
    <property type="match status" value="2"/>
</dbReference>
<dbReference type="AlphaFoldDB" id="A0A212QYE7"/>
<feature type="domain" description="PLD phosphodiesterase" evidence="8">
    <location>
        <begin position="338"/>
        <end position="365"/>
    </location>
</feature>
<dbReference type="Pfam" id="PF13091">
    <property type="entry name" value="PLDc_2"/>
    <property type="match status" value="2"/>
</dbReference>
<name>A0A212QYE7_9CHLR</name>
<keyword evidence="5" id="KW-0442">Lipid degradation</keyword>
<accession>A0A212QYE7</accession>
<dbReference type="InterPro" id="IPR001736">
    <property type="entry name" value="PLipase_D/transphosphatidylase"/>
</dbReference>
<evidence type="ECO:0000256" key="5">
    <source>
        <dbReference type="ARBA" id="ARBA00022963"/>
    </source>
</evidence>
<dbReference type="InterPro" id="IPR001322">
    <property type="entry name" value="Lamin_tail_dom"/>
</dbReference>
<dbReference type="EMBL" id="FYEK01000027">
    <property type="protein sequence ID" value="SNB64651.1"/>
    <property type="molecule type" value="Genomic_DNA"/>
</dbReference>
<evidence type="ECO:0000256" key="6">
    <source>
        <dbReference type="ARBA" id="ARBA00023098"/>
    </source>
</evidence>
<dbReference type="PANTHER" id="PTHR43856">
    <property type="entry name" value="CARDIOLIPIN HYDROLASE"/>
    <property type="match status" value="1"/>
</dbReference>
<protein>
    <recommendedName>
        <fullName evidence="3">phospholipase D</fullName>
        <ecNumber evidence="3">3.1.4.4</ecNumber>
    </recommendedName>
</protein>
<dbReference type="SUPFAM" id="SSF74853">
    <property type="entry name" value="Lamin A/C globular tail domain"/>
    <property type="match status" value="2"/>
</dbReference>
<evidence type="ECO:0000256" key="4">
    <source>
        <dbReference type="ARBA" id="ARBA00022801"/>
    </source>
</evidence>
<evidence type="ECO:0000313" key="10">
    <source>
        <dbReference type="EMBL" id="SNB64651.1"/>
    </source>
</evidence>
<dbReference type="Gene3D" id="2.60.40.1260">
    <property type="entry name" value="Lamin Tail domain"/>
    <property type="match status" value="1"/>
</dbReference>
<organism evidence="10 11">
    <name type="scientific">Thermoflexus hugenholtzii JAD2</name>
    <dbReference type="NCBI Taxonomy" id="877466"/>
    <lineage>
        <taxon>Bacteria</taxon>
        <taxon>Bacillati</taxon>
        <taxon>Chloroflexota</taxon>
        <taxon>Thermoflexia</taxon>
        <taxon>Thermoflexales</taxon>
        <taxon>Thermoflexaceae</taxon>
        <taxon>Thermoflexus</taxon>
    </lineage>
</organism>
<dbReference type="PANTHER" id="PTHR43856:SF1">
    <property type="entry name" value="MITOCHONDRIAL CARDIOLIPIN HYDROLASE"/>
    <property type="match status" value="1"/>
</dbReference>
<dbReference type="Pfam" id="PF00932">
    <property type="entry name" value="LTD"/>
    <property type="match status" value="2"/>
</dbReference>
<dbReference type="InterPro" id="IPR051406">
    <property type="entry name" value="PLD_domain"/>
</dbReference>
<keyword evidence="11" id="KW-1185">Reference proteome</keyword>
<evidence type="ECO:0000256" key="1">
    <source>
        <dbReference type="ARBA" id="ARBA00000798"/>
    </source>
</evidence>
<dbReference type="PROSITE" id="PS50035">
    <property type="entry name" value="PLD"/>
    <property type="match status" value="1"/>
</dbReference>
<dbReference type="InParanoid" id="A0A212QYE7"/>
<sequence>MHRVRRLILSLLLGLTGALIAFLVPPRAFQAGRPPVWITAVHPDGVFSGEPDEAVQLTVLGTEPIDLSGWTLRDRITGTGGVRFPAGFLITPPASLWIAHHALSFTLAFGHPPDAAVFPDGLEGVRPVSGTWPGFANAGDEVVLRDAAGDLVDAVLYGDGYTETLGWHGRLLQIYGIRGARTEGRLLVRRADPATGHPLDTDTASDWASDREDPWVGRRLRFPGWAPERFGAPFRLSGTFPMTLIIAPDHAFEAVSAWIDAAQHSIRGELFTFEHPRLAERLAAAARRGVSVTLLLDGTPPGGLTDDARYACRLLREAGGQCLIMRNMPAASPPALRRYAYAHAKFLVADDRRVLIGTENLSPRAMPDDPKDDGTQGQRGVLVAFESAEMAGFLTDLFRFDTDPVFRDVVPLMEDPPLTYTPPLSLGGTAYPVRFREPIPITATEVALIVGPEGILDFENPMWHPLRSAGAGDVLQVQQLALPPWWGPSAADPGVAPVISPNLVLATLIEAAGRGASVQIMLDRFYDDPNAPRGNSATAAYLEALRAMSPTLSATLQVRLGNPGGNGLHNKMFLLRQGGAPYVILGSTNGTETSHKLNRELMLIFRSEEGFHALTELFRFDWELARPKIYLPLVFRDHRPPHLLISEVLVNAPRIDPNEEWVEIYNPGGELLDLSLYRIGDAATPGDYEGMYRFPPGASIAPGQVRIIAVSAQAFRMRYGIPPDFELAGTDPAVPDLLPDPTWGRGTWNLNNTQDEVVLIGPEGEVDRVEWGSAPRCSAPSRGQSLERYPAGRDTDTCADWRIQSFPSPGTVPGS</sequence>
<evidence type="ECO:0000259" key="9">
    <source>
        <dbReference type="PROSITE" id="PS51841"/>
    </source>
</evidence>
<dbReference type="GO" id="GO:0016042">
    <property type="term" value="P:lipid catabolic process"/>
    <property type="evidence" value="ECO:0007669"/>
    <property type="project" value="UniProtKB-KW"/>
</dbReference>
<dbReference type="InterPro" id="IPR025202">
    <property type="entry name" value="PLD-like_dom"/>
</dbReference>
<feature type="region of interest" description="Disordered" evidence="7">
    <location>
        <begin position="773"/>
        <end position="793"/>
    </location>
</feature>
<comment type="similarity">
    <text evidence="2">Belongs to the phospholipase D family.</text>
</comment>
<dbReference type="GO" id="GO:0006793">
    <property type="term" value="P:phosphorus metabolic process"/>
    <property type="evidence" value="ECO:0007669"/>
    <property type="project" value="UniProtKB-ARBA"/>
</dbReference>